<dbReference type="HOGENOM" id="CLU_039755_1_0_1"/>
<gene>
    <name evidence="2" type="ORF">TRIVIDRAFT_62401</name>
</gene>
<dbReference type="OMA" id="CKERDSN"/>
<accession>G9MJS2</accession>
<dbReference type="GeneID" id="25796347"/>
<evidence type="ECO:0000313" key="3">
    <source>
        <dbReference type="Proteomes" id="UP000007115"/>
    </source>
</evidence>
<dbReference type="AlphaFoldDB" id="G9MJS2"/>
<reference evidence="2 3" key="1">
    <citation type="journal article" date="2011" name="Genome Biol.">
        <title>Comparative genome sequence analysis underscores mycoparasitism as the ancestral life style of Trichoderma.</title>
        <authorList>
            <person name="Kubicek C.P."/>
            <person name="Herrera-Estrella A."/>
            <person name="Seidl-Seiboth V."/>
            <person name="Martinez D.A."/>
            <person name="Druzhinina I.S."/>
            <person name="Thon M."/>
            <person name="Zeilinger S."/>
            <person name="Casas-Flores S."/>
            <person name="Horwitz B.A."/>
            <person name="Mukherjee P.K."/>
            <person name="Mukherjee M."/>
            <person name="Kredics L."/>
            <person name="Alcaraz L.D."/>
            <person name="Aerts A."/>
            <person name="Antal Z."/>
            <person name="Atanasova L."/>
            <person name="Cervantes-Badillo M.G."/>
            <person name="Challacombe J."/>
            <person name="Chertkov O."/>
            <person name="McCluskey K."/>
            <person name="Coulpier F."/>
            <person name="Deshpande N."/>
            <person name="von Doehren H."/>
            <person name="Ebbole D.J."/>
            <person name="Esquivel-Naranjo E.U."/>
            <person name="Fekete E."/>
            <person name="Flipphi M."/>
            <person name="Glaser F."/>
            <person name="Gomez-Rodriguez E.Y."/>
            <person name="Gruber S."/>
            <person name="Han C."/>
            <person name="Henrissat B."/>
            <person name="Hermosa R."/>
            <person name="Hernandez-Onate M."/>
            <person name="Karaffa L."/>
            <person name="Kosti I."/>
            <person name="Le Crom S."/>
            <person name="Lindquist E."/>
            <person name="Lucas S."/>
            <person name="Luebeck M."/>
            <person name="Luebeck P.S."/>
            <person name="Margeot A."/>
            <person name="Metz B."/>
            <person name="Misra M."/>
            <person name="Nevalainen H."/>
            <person name="Omann M."/>
            <person name="Packer N."/>
            <person name="Perrone G."/>
            <person name="Uresti-Rivera E.E."/>
            <person name="Salamov A."/>
            <person name="Schmoll M."/>
            <person name="Seiboth B."/>
            <person name="Shapiro H."/>
            <person name="Sukno S."/>
            <person name="Tamayo-Ramos J.A."/>
            <person name="Tisch D."/>
            <person name="Wiest A."/>
            <person name="Wilkinson H.H."/>
            <person name="Zhang M."/>
            <person name="Coutinho P.M."/>
            <person name="Kenerley C.M."/>
            <person name="Monte E."/>
            <person name="Baker S.E."/>
            <person name="Grigoriev I.V."/>
        </authorList>
    </citation>
    <scope>NUCLEOTIDE SEQUENCE [LARGE SCALE GENOMIC DNA]</scope>
    <source>
        <strain evidence="3">Gv29-8 / FGSC 10586</strain>
    </source>
</reference>
<keyword evidence="3" id="KW-1185">Reference proteome</keyword>
<name>G9MJS2_HYPVG</name>
<protein>
    <recommendedName>
        <fullName evidence="1">HNH nuclease domain-containing protein</fullName>
    </recommendedName>
</protein>
<dbReference type="InParanoid" id="G9MJS2"/>
<dbReference type="OrthoDB" id="5416097at2759"/>
<feature type="domain" description="HNH nuclease" evidence="1">
    <location>
        <begin position="175"/>
        <end position="252"/>
    </location>
</feature>
<proteinExistence type="predicted"/>
<dbReference type="EMBL" id="ABDF02000003">
    <property type="protein sequence ID" value="EHK25734.1"/>
    <property type="molecule type" value="Genomic_DNA"/>
</dbReference>
<dbReference type="Proteomes" id="UP000007115">
    <property type="component" value="Unassembled WGS sequence"/>
</dbReference>
<sequence length="341" mass="38756">MDPPPDKIRELISRLNEDQLQQLWKLHEGQILGPLLDITKKACENISLLVMDRLDSEPVQDYVTELETRHRILQRIQRNTMKCSDDEINMALFAVIMVAPVNILESRVAALEDSNRRNDQAEVDEMLARWRSACINGIQAFMPPQSTSLPRRLTDLPQASSDAVNLCKERDSNVCHFTGMYDPQAAYIIPLEATKSAAVSRIADMLEIFWGVGTAARLSALIGDPRITNSPQNMLSMNHQLHDWFDGCKIALKPLRKTDEGYVQVQFHWLRQGKCVPHFTTATYYPPFEMLMENSGILKDGSWDIGTAHRRSGLRLETGQTFILRSDVLNHIPSFELLELS</sequence>
<dbReference type="eggNOG" id="ENOG502RMC9">
    <property type="taxonomic scope" value="Eukaryota"/>
</dbReference>
<organism evidence="2 3">
    <name type="scientific">Hypocrea virens (strain Gv29-8 / FGSC 10586)</name>
    <name type="common">Gliocladium virens</name>
    <name type="synonym">Trichoderma virens</name>
    <dbReference type="NCBI Taxonomy" id="413071"/>
    <lineage>
        <taxon>Eukaryota</taxon>
        <taxon>Fungi</taxon>
        <taxon>Dikarya</taxon>
        <taxon>Ascomycota</taxon>
        <taxon>Pezizomycotina</taxon>
        <taxon>Sordariomycetes</taxon>
        <taxon>Hypocreomycetidae</taxon>
        <taxon>Hypocreales</taxon>
        <taxon>Hypocreaceae</taxon>
        <taxon>Trichoderma</taxon>
    </lineage>
</organism>
<dbReference type="VEuPathDB" id="FungiDB:TRIVIDRAFT_62401"/>
<evidence type="ECO:0000259" key="1">
    <source>
        <dbReference type="Pfam" id="PF13391"/>
    </source>
</evidence>
<comment type="caution">
    <text evidence="2">The sequence shown here is derived from an EMBL/GenBank/DDBJ whole genome shotgun (WGS) entry which is preliminary data.</text>
</comment>
<dbReference type="Pfam" id="PF13391">
    <property type="entry name" value="HNH_2"/>
    <property type="match status" value="1"/>
</dbReference>
<evidence type="ECO:0000313" key="2">
    <source>
        <dbReference type="EMBL" id="EHK25734.1"/>
    </source>
</evidence>
<dbReference type="InterPro" id="IPR003615">
    <property type="entry name" value="HNH_nuc"/>
</dbReference>
<dbReference type="RefSeq" id="XP_013959935.1">
    <property type="nucleotide sequence ID" value="XM_014104460.1"/>
</dbReference>